<dbReference type="Proteomes" id="UP001619887">
    <property type="component" value="Unassembled WGS sequence"/>
</dbReference>
<keyword evidence="3" id="KW-1185">Reference proteome</keyword>
<gene>
    <name evidence="2" type="ORF">OYC64_015747</name>
</gene>
<reference evidence="2 3" key="2">
    <citation type="journal article" date="2024" name="G3 (Bethesda)">
        <title>The genome of the cryopelagic Antarctic bald notothen, Trematomus borchgrevinki.</title>
        <authorList>
            <person name="Rayamajhi N."/>
            <person name="Rivera-Colon A.G."/>
            <person name="Minhas B.F."/>
            <person name="Cheng C.C."/>
            <person name="Catchen J.M."/>
        </authorList>
    </citation>
    <scope>NUCLEOTIDE SEQUENCE [LARGE SCALE GENOMIC DNA]</scope>
    <source>
        <strain evidence="2">AGRC-2024</strain>
    </source>
</reference>
<sequence>MAYFDLESFLVCPSYEQLDQCRKDYLFEIAQHFSFTVSKQMLKKDLKALVVDELVERGLLVLPVQSELAVSDAMPESLERQKHEAEPSAVQVEGGDGEDGGRFKAPFQLPRYDLSSPGSSDSREGVKLKVHLARLQLEAKDQVAITLLTSKRR</sequence>
<evidence type="ECO:0000313" key="3">
    <source>
        <dbReference type="Proteomes" id="UP001619887"/>
    </source>
</evidence>
<protein>
    <submittedName>
        <fullName evidence="2">Uncharacterized protein</fullName>
    </submittedName>
</protein>
<name>A0ABD2HI85_PAGBO</name>
<feature type="region of interest" description="Disordered" evidence="1">
    <location>
        <begin position="75"/>
        <end position="125"/>
    </location>
</feature>
<dbReference type="AlphaFoldDB" id="A0ABD2HI85"/>
<organism evidence="2 3">
    <name type="scientific">Pagothenia borchgrevinki</name>
    <name type="common">Bald rockcod</name>
    <name type="synonym">Trematomus borchgrevinki</name>
    <dbReference type="NCBI Taxonomy" id="8213"/>
    <lineage>
        <taxon>Eukaryota</taxon>
        <taxon>Metazoa</taxon>
        <taxon>Chordata</taxon>
        <taxon>Craniata</taxon>
        <taxon>Vertebrata</taxon>
        <taxon>Euteleostomi</taxon>
        <taxon>Actinopterygii</taxon>
        <taxon>Neopterygii</taxon>
        <taxon>Teleostei</taxon>
        <taxon>Neoteleostei</taxon>
        <taxon>Acanthomorphata</taxon>
        <taxon>Eupercaria</taxon>
        <taxon>Perciformes</taxon>
        <taxon>Notothenioidei</taxon>
        <taxon>Nototheniidae</taxon>
        <taxon>Pagothenia</taxon>
    </lineage>
</organism>
<dbReference type="EMBL" id="JBIYXZ010002069">
    <property type="protein sequence ID" value="KAL3065650.1"/>
    <property type="molecule type" value="Genomic_DNA"/>
</dbReference>
<evidence type="ECO:0000313" key="2">
    <source>
        <dbReference type="EMBL" id="KAL3065650.1"/>
    </source>
</evidence>
<proteinExistence type="predicted"/>
<evidence type="ECO:0000256" key="1">
    <source>
        <dbReference type="SAM" id="MobiDB-lite"/>
    </source>
</evidence>
<reference evidence="2 3" key="1">
    <citation type="journal article" date="2022" name="G3 (Bethesda)">
        <title>Evaluating Illumina-, Nanopore-, and PacBio-based genome assembly strategies with the bald notothen, Trematomus borchgrevinki.</title>
        <authorList>
            <person name="Rayamajhi N."/>
            <person name="Cheng C.C."/>
            <person name="Catchen J.M."/>
        </authorList>
    </citation>
    <scope>NUCLEOTIDE SEQUENCE [LARGE SCALE GENOMIC DNA]</scope>
    <source>
        <strain evidence="2">AGRC-2024</strain>
    </source>
</reference>
<comment type="caution">
    <text evidence="2">The sequence shown here is derived from an EMBL/GenBank/DDBJ whole genome shotgun (WGS) entry which is preliminary data.</text>
</comment>
<accession>A0ABD2HI85</accession>
<feature type="compositionally biased region" description="Basic and acidic residues" evidence="1">
    <location>
        <begin position="77"/>
        <end position="86"/>
    </location>
</feature>